<dbReference type="Proteomes" id="UP000003191">
    <property type="component" value="Unassembled WGS sequence"/>
</dbReference>
<dbReference type="EMBL" id="ACCG02000012">
    <property type="protein sequence ID" value="EFE88575.1"/>
    <property type="molecule type" value="Genomic_DNA"/>
</dbReference>
<proteinExistence type="predicted"/>
<organism evidence="1 2">
    <name type="scientific">Bifidobacterium breve DSM 20213 = JCM 1192</name>
    <dbReference type="NCBI Taxonomy" id="518634"/>
    <lineage>
        <taxon>Bacteria</taxon>
        <taxon>Bacillati</taxon>
        <taxon>Actinomycetota</taxon>
        <taxon>Actinomycetes</taxon>
        <taxon>Bifidobacteriales</taxon>
        <taxon>Bifidobacteriaceae</taxon>
        <taxon>Bifidobacterium</taxon>
    </lineage>
</organism>
<accession>D4BQT0</accession>
<protein>
    <submittedName>
        <fullName evidence="1">Uncharacterized protein</fullName>
    </submittedName>
</protein>
<evidence type="ECO:0000313" key="1">
    <source>
        <dbReference type="EMBL" id="EFE88575.1"/>
    </source>
</evidence>
<comment type="caution">
    <text evidence="1">The sequence shown here is derived from an EMBL/GenBank/DDBJ whole genome shotgun (WGS) entry which is preliminary data.</text>
</comment>
<keyword evidence="2" id="KW-1185">Reference proteome</keyword>
<dbReference type="HOGENOM" id="CLU_3096096_0_0_11"/>
<evidence type="ECO:0000313" key="2">
    <source>
        <dbReference type="Proteomes" id="UP000003191"/>
    </source>
</evidence>
<sequence>MPTSDNCASRQCLLNMTLWTTHLPENRGIVSAPANVGLDVETASLRAERHQ</sequence>
<reference evidence="1 2" key="1">
    <citation type="submission" date="2010-02" db="EMBL/GenBank/DDBJ databases">
        <authorList>
            <person name="Weinstock G."/>
            <person name="Sodergren E."/>
            <person name="Clifton S."/>
            <person name="Fulton L."/>
            <person name="Fulton B."/>
            <person name="Courtney L."/>
            <person name="Fronick C."/>
            <person name="Harrison M."/>
            <person name="Strong C."/>
            <person name="Farmer C."/>
            <person name="Delahaunty K."/>
            <person name="Markovic C."/>
            <person name="Hall O."/>
            <person name="Minx P."/>
            <person name="Tomlinson C."/>
            <person name="Mitreva M."/>
            <person name="Nelson J."/>
            <person name="Hou S."/>
            <person name="Wollam A."/>
            <person name="Pepin K.H."/>
            <person name="Johnson M."/>
            <person name="Bhonagiri V."/>
            <person name="Zhang X."/>
            <person name="Suruliraj S."/>
            <person name="Warren W."/>
            <person name="Chinwalla A."/>
            <person name="Mardis E.R."/>
            <person name="Wilson R.K."/>
        </authorList>
    </citation>
    <scope>NUCLEOTIDE SEQUENCE [LARGE SCALE GENOMIC DNA]</scope>
    <source>
        <strain evidence="1 2">DSM 20213</strain>
    </source>
</reference>
<gene>
    <name evidence="1" type="ORF">BIFBRE_04457</name>
</gene>
<dbReference type="AlphaFoldDB" id="D4BQT0"/>
<name>D4BQT0_BIFBR</name>